<evidence type="ECO:0000259" key="3">
    <source>
        <dbReference type="SMART" id="SM00563"/>
    </source>
</evidence>
<dbReference type="SMART" id="SM00563">
    <property type="entry name" value="PlsC"/>
    <property type="match status" value="1"/>
</dbReference>
<dbReference type="PANTHER" id="PTHR10434:SF40">
    <property type="entry name" value="1-ACYL-SN-GLYCEROL-3-PHOSPHATE ACYLTRANSFERASE"/>
    <property type="match status" value="1"/>
</dbReference>
<proteinExistence type="predicted"/>
<dbReference type="GO" id="GO:0003841">
    <property type="term" value="F:1-acylglycerol-3-phosphate O-acyltransferase activity"/>
    <property type="evidence" value="ECO:0007669"/>
    <property type="project" value="TreeGrafter"/>
</dbReference>
<organism evidence="4 5">
    <name type="scientific">Clostridium algidicarnis DSM 15099</name>
    <dbReference type="NCBI Taxonomy" id="1121295"/>
    <lineage>
        <taxon>Bacteria</taxon>
        <taxon>Bacillati</taxon>
        <taxon>Bacillota</taxon>
        <taxon>Clostridia</taxon>
        <taxon>Eubacteriales</taxon>
        <taxon>Clostridiaceae</taxon>
        <taxon>Clostridium</taxon>
    </lineage>
</organism>
<dbReference type="Pfam" id="PF01553">
    <property type="entry name" value="Acyltransferase"/>
    <property type="match status" value="1"/>
</dbReference>
<dbReference type="PANTHER" id="PTHR10434">
    <property type="entry name" value="1-ACYL-SN-GLYCEROL-3-PHOSPHATE ACYLTRANSFERASE"/>
    <property type="match status" value="1"/>
</dbReference>
<feature type="domain" description="Phospholipid/glycerol acyltransferase" evidence="3">
    <location>
        <begin position="51"/>
        <end position="164"/>
    </location>
</feature>
<protein>
    <submittedName>
        <fullName evidence="4">1-acyl-sn-glycerol-3-phosphate acyltransferase</fullName>
    </submittedName>
</protein>
<evidence type="ECO:0000256" key="1">
    <source>
        <dbReference type="ARBA" id="ARBA00022679"/>
    </source>
</evidence>
<gene>
    <name evidence="4" type="ORF">BD821_102161</name>
</gene>
<dbReference type="AlphaFoldDB" id="A0A2S6G0H9"/>
<keyword evidence="1 4" id="KW-0808">Transferase</keyword>
<keyword evidence="2 4" id="KW-0012">Acyltransferase</keyword>
<dbReference type="GO" id="GO:0006654">
    <property type="term" value="P:phosphatidic acid biosynthetic process"/>
    <property type="evidence" value="ECO:0007669"/>
    <property type="project" value="TreeGrafter"/>
</dbReference>
<dbReference type="SUPFAM" id="SSF69593">
    <property type="entry name" value="Glycerol-3-phosphate (1)-acyltransferase"/>
    <property type="match status" value="1"/>
</dbReference>
<dbReference type="OrthoDB" id="9803035at2"/>
<comment type="caution">
    <text evidence="4">The sequence shown here is derived from an EMBL/GenBank/DDBJ whole genome shotgun (WGS) entry which is preliminary data.</text>
</comment>
<name>A0A2S6G0H9_9CLOT</name>
<evidence type="ECO:0000313" key="4">
    <source>
        <dbReference type="EMBL" id="PPK49246.1"/>
    </source>
</evidence>
<sequence>MISKAMVKLISKMPQGMFIFFSRRVMNHYVNKYADIKVNGFENIEKCKKPIIFVGNHLSNSDGLVLNKVLKDYDVTFVAGAKLSNDPITNMGVNIVKNITIKPNTADKQALTKVVNTLKEGNNVFIFPEGTRSRKASMIEAKRGVVLIARLTKATIIPIGTTGTEKLLPINKGGDMSHETFNYAKVNVNIGEGFNLPSKNSEEGKHEYEDRILNYIMTSIASLLPEEYRGVYKNE</sequence>
<evidence type="ECO:0000313" key="5">
    <source>
        <dbReference type="Proteomes" id="UP000239863"/>
    </source>
</evidence>
<dbReference type="STRING" id="37659.GCA_000703125_01759"/>
<reference evidence="4 5" key="1">
    <citation type="submission" date="2018-02" db="EMBL/GenBank/DDBJ databases">
        <title>Genomic Encyclopedia of Archaeal and Bacterial Type Strains, Phase II (KMG-II): from individual species to whole genera.</title>
        <authorList>
            <person name="Goeker M."/>
        </authorList>
    </citation>
    <scope>NUCLEOTIDE SEQUENCE [LARGE SCALE GENOMIC DNA]</scope>
    <source>
        <strain evidence="4 5">DSM 15099</strain>
    </source>
</reference>
<dbReference type="RefSeq" id="WP_104409251.1">
    <property type="nucleotide sequence ID" value="NZ_PTIS01000002.1"/>
</dbReference>
<dbReference type="Gene3D" id="3.40.1130.10">
    <property type="entry name" value="Glycerol-3-phosphate (1)-acyltransferase"/>
    <property type="match status" value="1"/>
</dbReference>
<dbReference type="InterPro" id="IPR002123">
    <property type="entry name" value="Plipid/glycerol_acylTrfase"/>
</dbReference>
<evidence type="ECO:0000256" key="2">
    <source>
        <dbReference type="ARBA" id="ARBA00023315"/>
    </source>
</evidence>
<dbReference type="EMBL" id="PTIS01000002">
    <property type="protein sequence ID" value="PPK49246.1"/>
    <property type="molecule type" value="Genomic_DNA"/>
</dbReference>
<dbReference type="Proteomes" id="UP000239863">
    <property type="component" value="Unassembled WGS sequence"/>
</dbReference>
<accession>A0A2S6G0H9</accession>
<dbReference type="CDD" id="cd07989">
    <property type="entry name" value="LPLAT_AGPAT-like"/>
    <property type="match status" value="1"/>
</dbReference>